<organism evidence="2 3">
    <name type="scientific">Paracoccus salipaludis</name>
    <dbReference type="NCBI Taxonomy" id="2032623"/>
    <lineage>
        <taxon>Bacteria</taxon>
        <taxon>Pseudomonadati</taxon>
        <taxon>Pseudomonadota</taxon>
        <taxon>Alphaproteobacteria</taxon>
        <taxon>Rhodobacterales</taxon>
        <taxon>Paracoccaceae</taxon>
        <taxon>Paracoccus</taxon>
    </lineage>
</organism>
<dbReference type="AlphaFoldDB" id="A0A2A2GCR3"/>
<gene>
    <name evidence="2" type="ORF">CK240_17065</name>
</gene>
<dbReference type="OrthoDB" id="8481199at2"/>
<dbReference type="Proteomes" id="UP000218023">
    <property type="component" value="Unassembled WGS sequence"/>
</dbReference>
<keyword evidence="3" id="KW-1185">Reference proteome</keyword>
<evidence type="ECO:0000313" key="3">
    <source>
        <dbReference type="Proteomes" id="UP000218023"/>
    </source>
</evidence>
<dbReference type="EMBL" id="NSJZ01000043">
    <property type="protein sequence ID" value="PAU94659.1"/>
    <property type="molecule type" value="Genomic_DNA"/>
</dbReference>
<reference evidence="2 3" key="1">
    <citation type="submission" date="2017-09" db="EMBL/GenBank/DDBJ databases">
        <title>Paracoccus alkalisoli sp. nov., isolated from saline alkaline soil.</title>
        <authorList>
            <person name="Dong X."/>
            <person name="Zhang G."/>
        </authorList>
    </citation>
    <scope>NUCLEOTIDE SEQUENCE [LARGE SCALE GENOMIC DNA]</scope>
    <source>
        <strain evidence="2 3">WN007</strain>
    </source>
</reference>
<protein>
    <submittedName>
        <fullName evidence="2">Uncharacterized protein</fullName>
    </submittedName>
</protein>
<sequence>MVDEGRLAGEEHDFTRWDETIFDRCLSTGFNPFGSGPTPIFLRHRDAEAPDADAKPCMPPDTKMRGADVEPPA</sequence>
<comment type="caution">
    <text evidence="2">The sequence shown here is derived from an EMBL/GenBank/DDBJ whole genome shotgun (WGS) entry which is preliminary data.</text>
</comment>
<evidence type="ECO:0000313" key="2">
    <source>
        <dbReference type="EMBL" id="PAU94659.1"/>
    </source>
</evidence>
<name>A0A2A2GCR3_9RHOB</name>
<accession>A0A2A2GCR3</accession>
<proteinExistence type="predicted"/>
<evidence type="ECO:0000256" key="1">
    <source>
        <dbReference type="SAM" id="MobiDB-lite"/>
    </source>
</evidence>
<feature type="region of interest" description="Disordered" evidence="1">
    <location>
        <begin position="49"/>
        <end position="73"/>
    </location>
</feature>
<feature type="compositionally biased region" description="Basic and acidic residues" evidence="1">
    <location>
        <begin position="62"/>
        <end position="73"/>
    </location>
</feature>